<evidence type="ECO:0000256" key="1">
    <source>
        <dbReference type="SAM" id="Phobius"/>
    </source>
</evidence>
<gene>
    <name evidence="2" type="ORF">C9994_07490</name>
</gene>
<keyword evidence="1" id="KW-1133">Transmembrane helix</keyword>
<accession>A0A2T4DRI3</accession>
<feature type="transmembrane region" description="Helical" evidence="1">
    <location>
        <begin position="99"/>
        <end position="117"/>
    </location>
</feature>
<name>A0A2T4DRI3_9BACT</name>
<dbReference type="Proteomes" id="UP000240608">
    <property type="component" value="Unassembled WGS sequence"/>
</dbReference>
<evidence type="ECO:0000313" key="2">
    <source>
        <dbReference type="EMBL" id="PTB96420.1"/>
    </source>
</evidence>
<dbReference type="EMBL" id="PYVU01000052">
    <property type="protein sequence ID" value="PTB96420.1"/>
    <property type="molecule type" value="Genomic_DNA"/>
</dbReference>
<feature type="transmembrane region" description="Helical" evidence="1">
    <location>
        <begin position="41"/>
        <end position="62"/>
    </location>
</feature>
<organism evidence="2 3">
    <name type="scientific">Marivirga lumbricoides</name>
    <dbReference type="NCBI Taxonomy" id="1046115"/>
    <lineage>
        <taxon>Bacteria</taxon>
        <taxon>Pseudomonadati</taxon>
        <taxon>Bacteroidota</taxon>
        <taxon>Cytophagia</taxon>
        <taxon>Cytophagales</taxon>
        <taxon>Marivirgaceae</taxon>
        <taxon>Marivirga</taxon>
    </lineage>
</organism>
<protein>
    <submittedName>
        <fullName evidence="2">Magnesium citrate secondary transporter</fullName>
    </submittedName>
</protein>
<feature type="transmembrane region" description="Helical" evidence="1">
    <location>
        <begin position="74"/>
        <end position="93"/>
    </location>
</feature>
<comment type="caution">
    <text evidence="2">The sequence shown here is derived from an EMBL/GenBank/DDBJ whole genome shotgun (WGS) entry which is preliminary data.</text>
</comment>
<keyword evidence="1" id="KW-0472">Membrane</keyword>
<reference evidence="2 3" key="1">
    <citation type="submission" date="2018-03" db="EMBL/GenBank/DDBJ databases">
        <title>Cross-interface Injection: A General Nanoliter Liquid Handling Method Applied to Single Cells Genome Amplification Automated Nanoliter Liquid Handling Applied to Single Cell Multiple Displacement Amplification.</title>
        <authorList>
            <person name="Yun J."/>
            <person name="Xu P."/>
            <person name="Xu J."/>
            <person name="Dai X."/>
            <person name="Wang Y."/>
            <person name="Zheng X."/>
            <person name="Cao C."/>
            <person name="Yi Q."/>
            <person name="Zhu Y."/>
            <person name="Wang L."/>
            <person name="Dong Z."/>
            <person name="Huang Y."/>
            <person name="Huang L."/>
            <person name="Du W."/>
        </authorList>
    </citation>
    <scope>NUCLEOTIDE SEQUENCE [LARGE SCALE GENOMIC DNA]</scope>
    <source>
        <strain evidence="2 3">Z-D1-2</strain>
    </source>
</reference>
<evidence type="ECO:0000313" key="3">
    <source>
        <dbReference type="Proteomes" id="UP000240608"/>
    </source>
</evidence>
<sequence length="140" mass="16917">MRCAHFNILKKPLVWVSLLLFIVNQMLERMWGIFIPYVHSYLDDLLCLPIVLGLTTQFLQWIHPARRFYYLSHNHIIISIVFFSLVFEILYPFMFPLNYTADIIDILFYALGGYLYYSFVSLKTKNRWLTFVKHKREEIQ</sequence>
<proteinExistence type="predicted"/>
<feature type="transmembrane region" description="Helical" evidence="1">
    <location>
        <begin position="12"/>
        <end position="35"/>
    </location>
</feature>
<keyword evidence="1" id="KW-0812">Transmembrane</keyword>
<dbReference type="AlphaFoldDB" id="A0A2T4DRI3"/>